<sequence length="134" mass="15243">ECQALLHDFFLQAQSPDMWQWRLDHVRGYSVQGAYQLLISLLSDPLDAAADLIWHKQVPLKRLGLVWLDAEAWSQLITYLFSAASLAHFGSLWSSVRSWIGLSSVDPQNLADHFLQFTFSAGGLRARRSFLQLI</sequence>
<feature type="non-terminal residue" evidence="1">
    <location>
        <position position="1"/>
    </location>
</feature>
<dbReference type="Proteomes" id="UP000265520">
    <property type="component" value="Unassembled WGS sequence"/>
</dbReference>
<dbReference type="PANTHER" id="PTHR36617">
    <property type="entry name" value="PROTEIN, PUTATIVE-RELATED"/>
    <property type="match status" value="1"/>
</dbReference>
<keyword evidence="2" id="KW-1185">Reference proteome</keyword>
<reference evidence="1 2" key="1">
    <citation type="journal article" date="2018" name="Front. Plant Sci.">
        <title>Red Clover (Trifolium pratense) and Zigzag Clover (T. medium) - A Picture of Genomic Similarities and Differences.</title>
        <authorList>
            <person name="Dluhosova J."/>
            <person name="Istvanek J."/>
            <person name="Nedelnik J."/>
            <person name="Repkova J."/>
        </authorList>
    </citation>
    <scope>NUCLEOTIDE SEQUENCE [LARGE SCALE GENOMIC DNA]</scope>
    <source>
        <strain evidence="2">cv. 10/8</strain>
        <tissue evidence="1">Leaf</tissue>
    </source>
</reference>
<proteinExistence type="predicted"/>
<dbReference type="EMBL" id="LXQA010148369">
    <property type="protein sequence ID" value="MCI25636.1"/>
    <property type="molecule type" value="Genomic_DNA"/>
</dbReference>
<evidence type="ECO:0000313" key="1">
    <source>
        <dbReference type="EMBL" id="MCI25636.1"/>
    </source>
</evidence>
<accession>A0A392QQ24</accession>
<comment type="caution">
    <text evidence="1">The sequence shown here is derived from an EMBL/GenBank/DDBJ whole genome shotgun (WGS) entry which is preliminary data.</text>
</comment>
<dbReference type="PANTHER" id="PTHR36617:SF5">
    <property type="entry name" value="OS05G0421675 PROTEIN"/>
    <property type="match status" value="1"/>
</dbReference>
<evidence type="ECO:0000313" key="2">
    <source>
        <dbReference type="Proteomes" id="UP000265520"/>
    </source>
</evidence>
<organism evidence="1 2">
    <name type="scientific">Trifolium medium</name>
    <dbReference type="NCBI Taxonomy" id="97028"/>
    <lineage>
        <taxon>Eukaryota</taxon>
        <taxon>Viridiplantae</taxon>
        <taxon>Streptophyta</taxon>
        <taxon>Embryophyta</taxon>
        <taxon>Tracheophyta</taxon>
        <taxon>Spermatophyta</taxon>
        <taxon>Magnoliopsida</taxon>
        <taxon>eudicotyledons</taxon>
        <taxon>Gunneridae</taxon>
        <taxon>Pentapetalae</taxon>
        <taxon>rosids</taxon>
        <taxon>fabids</taxon>
        <taxon>Fabales</taxon>
        <taxon>Fabaceae</taxon>
        <taxon>Papilionoideae</taxon>
        <taxon>50 kb inversion clade</taxon>
        <taxon>NPAAA clade</taxon>
        <taxon>Hologalegina</taxon>
        <taxon>IRL clade</taxon>
        <taxon>Trifolieae</taxon>
        <taxon>Trifolium</taxon>
    </lineage>
</organism>
<dbReference type="AlphaFoldDB" id="A0A392QQ24"/>
<protein>
    <submittedName>
        <fullName evidence="1">Uncharacterized protein</fullName>
    </submittedName>
</protein>
<name>A0A392QQ24_9FABA</name>